<comment type="subcellular location">
    <subcellularLocation>
        <location evidence="1 2 3">Nucleus</location>
    </subcellularLocation>
</comment>
<dbReference type="InterPro" id="IPR009057">
    <property type="entry name" value="Homeodomain-like_sf"/>
</dbReference>
<dbReference type="FunFam" id="1.10.10.60:FF:000710">
    <property type="entry name" value="Paired box 7a"/>
    <property type="match status" value="1"/>
</dbReference>
<dbReference type="GO" id="GO:0005634">
    <property type="term" value="C:nucleus"/>
    <property type="evidence" value="ECO:0007669"/>
    <property type="project" value="UniProtKB-SubCell"/>
</dbReference>
<dbReference type="PROSITE" id="PS50071">
    <property type="entry name" value="HOMEOBOX_2"/>
    <property type="match status" value="1"/>
</dbReference>
<evidence type="ECO:0000256" key="2">
    <source>
        <dbReference type="PROSITE-ProRule" id="PRU00108"/>
    </source>
</evidence>
<dbReference type="Pfam" id="PF00046">
    <property type="entry name" value="Homeodomain"/>
    <property type="match status" value="1"/>
</dbReference>
<keyword evidence="2 3" id="KW-0238">DNA-binding</keyword>
<proteinExistence type="predicted"/>
<gene>
    <name evidence="5" type="ORF">GSLYS_00021169001</name>
</gene>
<dbReference type="AlphaFoldDB" id="A0AAV2IPX0"/>
<organism evidence="5 6">
    <name type="scientific">Lymnaea stagnalis</name>
    <name type="common">Great pond snail</name>
    <name type="synonym">Helix stagnalis</name>
    <dbReference type="NCBI Taxonomy" id="6523"/>
    <lineage>
        <taxon>Eukaryota</taxon>
        <taxon>Metazoa</taxon>
        <taxon>Spiralia</taxon>
        <taxon>Lophotrochozoa</taxon>
        <taxon>Mollusca</taxon>
        <taxon>Gastropoda</taxon>
        <taxon>Heterobranchia</taxon>
        <taxon>Euthyneura</taxon>
        <taxon>Panpulmonata</taxon>
        <taxon>Hygrophila</taxon>
        <taxon>Lymnaeoidea</taxon>
        <taxon>Lymnaeidae</taxon>
        <taxon>Lymnaea</taxon>
    </lineage>
</organism>
<evidence type="ECO:0000313" key="5">
    <source>
        <dbReference type="EMBL" id="CAL1547852.1"/>
    </source>
</evidence>
<name>A0AAV2IPX0_LYMST</name>
<dbReference type="PANTHER" id="PTHR24329:SF543">
    <property type="entry name" value="FI01017P-RELATED"/>
    <property type="match status" value="1"/>
</dbReference>
<sequence length="48" mass="5821">KRRNRTTFTSFQLEEMERVFQKTHYPDVYAREQLALRCSLTEARVQVS</sequence>
<feature type="non-terminal residue" evidence="5">
    <location>
        <position position="1"/>
    </location>
</feature>
<evidence type="ECO:0000313" key="6">
    <source>
        <dbReference type="Proteomes" id="UP001497497"/>
    </source>
</evidence>
<feature type="domain" description="Homeobox" evidence="4">
    <location>
        <begin position="1"/>
        <end position="48"/>
    </location>
</feature>
<dbReference type="InterPro" id="IPR001356">
    <property type="entry name" value="HD"/>
</dbReference>
<keyword evidence="6" id="KW-1185">Reference proteome</keyword>
<keyword evidence="2 3" id="KW-0371">Homeobox</keyword>
<reference evidence="5 6" key="1">
    <citation type="submission" date="2024-04" db="EMBL/GenBank/DDBJ databases">
        <authorList>
            <consortium name="Genoscope - CEA"/>
            <person name="William W."/>
        </authorList>
    </citation>
    <scope>NUCLEOTIDE SEQUENCE [LARGE SCALE GENOMIC DNA]</scope>
</reference>
<protein>
    <recommendedName>
        <fullName evidence="4">Homeobox domain-containing protein</fullName>
    </recommendedName>
</protein>
<dbReference type="GO" id="GO:0000981">
    <property type="term" value="F:DNA-binding transcription factor activity, RNA polymerase II-specific"/>
    <property type="evidence" value="ECO:0007669"/>
    <property type="project" value="TreeGrafter"/>
</dbReference>
<dbReference type="CDD" id="cd00086">
    <property type="entry name" value="homeodomain"/>
    <property type="match status" value="1"/>
</dbReference>
<keyword evidence="2 3" id="KW-0539">Nucleus</keyword>
<evidence type="ECO:0000256" key="1">
    <source>
        <dbReference type="ARBA" id="ARBA00004123"/>
    </source>
</evidence>
<comment type="caution">
    <text evidence="5">The sequence shown here is derived from an EMBL/GenBank/DDBJ whole genome shotgun (WGS) entry which is preliminary data.</text>
</comment>
<dbReference type="EMBL" id="CAXITT010001084">
    <property type="protein sequence ID" value="CAL1547852.1"/>
    <property type="molecule type" value="Genomic_DNA"/>
</dbReference>
<evidence type="ECO:0000256" key="3">
    <source>
        <dbReference type="RuleBase" id="RU000682"/>
    </source>
</evidence>
<dbReference type="GO" id="GO:0000977">
    <property type="term" value="F:RNA polymerase II transcription regulatory region sequence-specific DNA binding"/>
    <property type="evidence" value="ECO:0007669"/>
    <property type="project" value="TreeGrafter"/>
</dbReference>
<dbReference type="Gene3D" id="1.10.10.60">
    <property type="entry name" value="Homeodomain-like"/>
    <property type="match status" value="1"/>
</dbReference>
<evidence type="ECO:0000259" key="4">
    <source>
        <dbReference type="PROSITE" id="PS50071"/>
    </source>
</evidence>
<dbReference type="Proteomes" id="UP001497497">
    <property type="component" value="Unassembled WGS sequence"/>
</dbReference>
<accession>A0AAV2IPX0</accession>
<dbReference type="InterPro" id="IPR050649">
    <property type="entry name" value="Paired_Homeobox_TFs"/>
</dbReference>
<dbReference type="PANTHER" id="PTHR24329">
    <property type="entry name" value="HOMEOBOX PROTEIN ARISTALESS"/>
    <property type="match status" value="1"/>
</dbReference>
<dbReference type="SUPFAM" id="SSF46689">
    <property type="entry name" value="Homeodomain-like"/>
    <property type="match status" value="1"/>
</dbReference>
<dbReference type="SMART" id="SM00389">
    <property type="entry name" value="HOX"/>
    <property type="match status" value="1"/>
</dbReference>